<dbReference type="InterPro" id="IPR000182">
    <property type="entry name" value="GNAT_dom"/>
</dbReference>
<accession>A0A917M6S1</accession>
<dbReference type="RefSeq" id="WP_188455705.1">
    <property type="nucleotide sequence ID" value="NZ_BMFR01000010.1"/>
</dbReference>
<dbReference type="GO" id="GO:0016747">
    <property type="term" value="F:acyltransferase activity, transferring groups other than amino-acyl groups"/>
    <property type="evidence" value="ECO:0007669"/>
    <property type="project" value="InterPro"/>
</dbReference>
<name>A0A917M6S1_9BACI</name>
<feature type="domain" description="N-acetyltransferase" evidence="1">
    <location>
        <begin position="131"/>
        <end position="266"/>
    </location>
</feature>
<dbReference type="SUPFAM" id="SSF55729">
    <property type="entry name" value="Acyl-CoA N-acyltransferases (Nat)"/>
    <property type="match status" value="1"/>
</dbReference>
<organism evidence="2 3">
    <name type="scientific">Virgibacillus oceani</name>
    <dbReference type="NCBI Taxonomy" id="1479511"/>
    <lineage>
        <taxon>Bacteria</taxon>
        <taxon>Bacillati</taxon>
        <taxon>Bacillota</taxon>
        <taxon>Bacilli</taxon>
        <taxon>Bacillales</taxon>
        <taxon>Bacillaceae</taxon>
        <taxon>Virgibacillus</taxon>
    </lineage>
</organism>
<evidence type="ECO:0000259" key="1">
    <source>
        <dbReference type="PROSITE" id="PS51186"/>
    </source>
</evidence>
<dbReference type="Proteomes" id="UP000622860">
    <property type="component" value="Unassembled WGS sequence"/>
</dbReference>
<dbReference type="EMBL" id="BMFR01000010">
    <property type="protein sequence ID" value="GGG78640.1"/>
    <property type="molecule type" value="Genomic_DNA"/>
</dbReference>
<proteinExistence type="predicted"/>
<keyword evidence="3" id="KW-1185">Reference proteome</keyword>
<dbReference type="AlphaFoldDB" id="A0A917M6S1"/>
<reference evidence="2" key="1">
    <citation type="journal article" date="2014" name="Int. J. Syst. Evol. Microbiol.">
        <title>Complete genome sequence of Corynebacterium casei LMG S-19264T (=DSM 44701T), isolated from a smear-ripened cheese.</title>
        <authorList>
            <consortium name="US DOE Joint Genome Institute (JGI-PGF)"/>
            <person name="Walter F."/>
            <person name="Albersmeier A."/>
            <person name="Kalinowski J."/>
            <person name="Ruckert C."/>
        </authorList>
    </citation>
    <scope>NUCLEOTIDE SEQUENCE</scope>
    <source>
        <strain evidence="2">CGMCC 1.12754</strain>
    </source>
</reference>
<dbReference type="PROSITE" id="PS51186">
    <property type="entry name" value="GNAT"/>
    <property type="match status" value="1"/>
</dbReference>
<comment type="caution">
    <text evidence="2">The sequence shown here is derived from an EMBL/GenBank/DDBJ whole genome shotgun (WGS) entry which is preliminary data.</text>
</comment>
<sequence>MRSNKILEQVSKIEDMEIQLTAFNSKRALSSIDKQLEVKKIGDCRLIYEPNSPSSIYYNRVKGFGLKDIDKLEQILDIYTEQNINPCFDTTPNNINEEVAMALVNHGYKVAKQVAFMQLIPRSYEDFITEMDIVEVTEENAEQFINIVIESNDGMDIDASVIERKAPYFYKPNFCNVISYIKEKVASMGSLFIEGNEGYIANDYTFEDFRGMGSQKALLMYRINKAKELGLEKLYTDVEFGSISHNNMQKLGFETVYINSYWMKLK</sequence>
<evidence type="ECO:0000313" key="3">
    <source>
        <dbReference type="Proteomes" id="UP000622860"/>
    </source>
</evidence>
<dbReference type="CDD" id="cd04301">
    <property type="entry name" value="NAT_SF"/>
    <property type="match status" value="1"/>
</dbReference>
<dbReference type="Pfam" id="PF00583">
    <property type="entry name" value="Acetyltransf_1"/>
    <property type="match status" value="1"/>
</dbReference>
<protein>
    <recommendedName>
        <fullName evidence="1">N-acetyltransferase domain-containing protein</fullName>
    </recommendedName>
</protein>
<dbReference type="Gene3D" id="3.40.630.30">
    <property type="match status" value="1"/>
</dbReference>
<reference evidence="2" key="2">
    <citation type="submission" date="2020-09" db="EMBL/GenBank/DDBJ databases">
        <authorList>
            <person name="Sun Q."/>
            <person name="Zhou Y."/>
        </authorList>
    </citation>
    <scope>NUCLEOTIDE SEQUENCE</scope>
    <source>
        <strain evidence="2">CGMCC 1.12754</strain>
    </source>
</reference>
<evidence type="ECO:0000313" key="2">
    <source>
        <dbReference type="EMBL" id="GGG78640.1"/>
    </source>
</evidence>
<dbReference type="InterPro" id="IPR016181">
    <property type="entry name" value="Acyl_CoA_acyltransferase"/>
</dbReference>
<gene>
    <name evidence="2" type="ORF">GCM10011398_24910</name>
</gene>